<dbReference type="EMBL" id="MN739679">
    <property type="protein sequence ID" value="QHT20588.1"/>
    <property type="molecule type" value="Genomic_DNA"/>
</dbReference>
<feature type="coiled-coil region" evidence="1">
    <location>
        <begin position="230"/>
        <end position="297"/>
    </location>
</feature>
<accession>A0A6C0DVS8</accession>
<keyword evidence="1" id="KW-0175">Coiled coil</keyword>
<reference evidence="2" key="1">
    <citation type="journal article" date="2020" name="Nature">
        <title>Giant virus diversity and host interactions through global metagenomics.</title>
        <authorList>
            <person name="Schulz F."/>
            <person name="Roux S."/>
            <person name="Paez-Espino D."/>
            <person name="Jungbluth S."/>
            <person name="Walsh D.A."/>
            <person name="Denef V.J."/>
            <person name="McMahon K.D."/>
            <person name="Konstantinidis K.T."/>
            <person name="Eloe-Fadrosh E.A."/>
            <person name="Kyrpides N.C."/>
            <person name="Woyke T."/>
        </authorList>
    </citation>
    <scope>NUCLEOTIDE SEQUENCE</scope>
    <source>
        <strain evidence="2">GVMAG-M-3300023174-68</strain>
    </source>
</reference>
<sequence>MTNKQKVIDYLFEDPTITGQKFALVSIVGPHMPQKSDVWALKVRGTADTLESAKNMSQKLMRIDQDYDIYTVEVGKFFPLVVEPHQVGDVEYQNDQLNTLIKSYLQNRESANELWHKNKNEMVKQAIKEGQSQEEMAKRPEHPIAVLQRINNFEKTIEEIRDNLSSLQKDLELSKEKYSQYSNEERQIAENELKNAVEQNLETVDTNESSLSLQDIRTQIISDVTGETSKEEKNIEIENIMSQLKLNENELKELNDFKRSINQGDSPNVYKRTLENIKNVEGEISNLKNKLMDKEMVNSFINSNYSNSEYDYLNTSPHPRT</sequence>
<protein>
    <submittedName>
        <fullName evidence="2">Uncharacterized protein</fullName>
    </submittedName>
</protein>
<evidence type="ECO:0000313" key="2">
    <source>
        <dbReference type="EMBL" id="QHT20588.1"/>
    </source>
</evidence>
<proteinExistence type="predicted"/>
<dbReference type="AlphaFoldDB" id="A0A6C0DVS8"/>
<dbReference type="Pfam" id="PF19150">
    <property type="entry name" value="DUF5832"/>
    <property type="match status" value="1"/>
</dbReference>
<dbReference type="InterPro" id="IPR043872">
    <property type="entry name" value="DUF5832"/>
</dbReference>
<name>A0A6C0DVS8_9ZZZZ</name>
<feature type="coiled-coil region" evidence="1">
    <location>
        <begin position="150"/>
        <end position="184"/>
    </location>
</feature>
<organism evidence="2">
    <name type="scientific">viral metagenome</name>
    <dbReference type="NCBI Taxonomy" id="1070528"/>
    <lineage>
        <taxon>unclassified sequences</taxon>
        <taxon>metagenomes</taxon>
        <taxon>organismal metagenomes</taxon>
    </lineage>
</organism>
<evidence type="ECO:0000256" key="1">
    <source>
        <dbReference type="SAM" id="Coils"/>
    </source>
</evidence>